<dbReference type="SUPFAM" id="SSF51011">
    <property type="entry name" value="Glycosyl hydrolase domain"/>
    <property type="match status" value="1"/>
</dbReference>
<dbReference type="InterPro" id="IPR013783">
    <property type="entry name" value="Ig-like_fold"/>
</dbReference>
<feature type="chain" id="PRO_5038986904" evidence="4">
    <location>
        <begin position="21"/>
        <end position="632"/>
    </location>
</feature>
<feature type="domain" description="Glycosyl hydrolase family 13 catalytic" evidence="5">
    <location>
        <begin position="133"/>
        <end position="542"/>
    </location>
</feature>
<keyword evidence="2" id="KW-0326">Glycosidase</keyword>
<dbReference type="Gene3D" id="2.60.40.10">
    <property type="entry name" value="Immunoglobulins"/>
    <property type="match status" value="1"/>
</dbReference>
<dbReference type="PANTHER" id="PTHR10357">
    <property type="entry name" value="ALPHA-AMYLASE FAMILY MEMBER"/>
    <property type="match status" value="1"/>
</dbReference>
<reference evidence="6" key="1">
    <citation type="submission" date="2020-10" db="EMBL/GenBank/DDBJ databases">
        <authorList>
            <person name="Gilroy R."/>
        </authorList>
    </citation>
    <scope>NUCLEOTIDE SEQUENCE</scope>
    <source>
        <strain evidence="6">B1-15692</strain>
    </source>
</reference>
<dbReference type="InterPro" id="IPR015171">
    <property type="entry name" value="Cyc-maltodext_N"/>
</dbReference>
<dbReference type="InterPro" id="IPR013780">
    <property type="entry name" value="Glyco_hydro_b"/>
</dbReference>
<dbReference type="Pfam" id="PF09087">
    <property type="entry name" value="Cyc-maltodext_N"/>
    <property type="match status" value="1"/>
</dbReference>
<protein>
    <submittedName>
        <fullName evidence="6">Glycoside hydrolase family 13 protein</fullName>
    </submittedName>
</protein>
<dbReference type="SUPFAM" id="SSF81296">
    <property type="entry name" value="E set domains"/>
    <property type="match status" value="1"/>
</dbReference>
<dbReference type="SMART" id="SM00642">
    <property type="entry name" value="Aamy"/>
    <property type="match status" value="1"/>
</dbReference>
<dbReference type="Gene3D" id="3.20.20.80">
    <property type="entry name" value="Glycosidases"/>
    <property type="match status" value="1"/>
</dbReference>
<organism evidence="6 7">
    <name type="scientific">Candidatus Cryptobacteroides faecipullorum</name>
    <dbReference type="NCBI Taxonomy" id="2840764"/>
    <lineage>
        <taxon>Bacteria</taxon>
        <taxon>Pseudomonadati</taxon>
        <taxon>Bacteroidota</taxon>
        <taxon>Bacteroidia</taxon>
        <taxon>Bacteroidales</taxon>
        <taxon>Candidatus Cryptobacteroides</taxon>
    </lineage>
</organism>
<dbReference type="GO" id="GO:0016798">
    <property type="term" value="F:hydrolase activity, acting on glycosyl bonds"/>
    <property type="evidence" value="ECO:0007669"/>
    <property type="project" value="UniProtKB-KW"/>
</dbReference>
<dbReference type="SUPFAM" id="SSF51445">
    <property type="entry name" value="(Trans)glycosidases"/>
    <property type="match status" value="1"/>
</dbReference>
<dbReference type="Gene3D" id="2.60.40.1180">
    <property type="entry name" value="Golgi alpha-mannosidase II"/>
    <property type="match status" value="1"/>
</dbReference>
<dbReference type="InterPro" id="IPR014756">
    <property type="entry name" value="Ig_E-set"/>
</dbReference>
<comment type="caution">
    <text evidence="6">The sequence shown here is derived from an EMBL/GenBank/DDBJ whole genome shotgun (WGS) entry which is preliminary data.</text>
</comment>
<dbReference type="AlphaFoldDB" id="A0A9D9I829"/>
<reference evidence="6" key="2">
    <citation type="journal article" date="2021" name="PeerJ">
        <title>Extensive microbial diversity within the chicken gut microbiome revealed by metagenomics and culture.</title>
        <authorList>
            <person name="Gilroy R."/>
            <person name="Ravi A."/>
            <person name="Getino M."/>
            <person name="Pursley I."/>
            <person name="Horton D.L."/>
            <person name="Alikhan N.F."/>
            <person name="Baker D."/>
            <person name="Gharbi K."/>
            <person name="Hall N."/>
            <person name="Watson M."/>
            <person name="Adriaenssens E.M."/>
            <person name="Foster-Nyarko E."/>
            <person name="Jarju S."/>
            <person name="Secka A."/>
            <person name="Antonio M."/>
            <person name="Oren A."/>
            <person name="Chaudhuri R.R."/>
            <person name="La Ragione R."/>
            <person name="Hildebrand F."/>
            <person name="Pallen M.J."/>
        </authorList>
    </citation>
    <scope>NUCLEOTIDE SEQUENCE</scope>
    <source>
        <strain evidence="6">B1-15692</strain>
    </source>
</reference>
<dbReference type="Proteomes" id="UP000823660">
    <property type="component" value="Unassembled WGS sequence"/>
</dbReference>
<dbReference type="InterPro" id="IPR006047">
    <property type="entry name" value="GH13_cat_dom"/>
</dbReference>
<dbReference type="PANTHER" id="PTHR10357:SF210">
    <property type="entry name" value="MALTODEXTRIN GLUCOSIDASE"/>
    <property type="match status" value="1"/>
</dbReference>
<evidence type="ECO:0000313" key="7">
    <source>
        <dbReference type="Proteomes" id="UP000823660"/>
    </source>
</evidence>
<dbReference type="Pfam" id="PF00128">
    <property type="entry name" value="Alpha-amylase"/>
    <property type="match status" value="1"/>
</dbReference>
<keyword evidence="1 6" id="KW-0378">Hydrolase</keyword>
<name>A0A9D9I829_9BACT</name>
<keyword evidence="4" id="KW-0732">Signal</keyword>
<evidence type="ECO:0000256" key="3">
    <source>
        <dbReference type="SAM" id="MobiDB-lite"/>
    </source>
</evidence>
<evidence type="ECO:0000313" key="6">
    <source>
        <dbReference type="EMBL" id="MBO8467729.1"/>
    </source>
</evidence>
<feature type="compositionally biased region" description="Basic and acidic residues" evidence="3">
    <location>
        <begin position="152"/>
        <end position="163"/>
    </location>
</feature>
<feature type="signal peptide" evidence="4">
    <location>
        <begin position="1"/>
        <end position="20"/>
    </location>
</feature>
<proteinExistence type="predicted"/>
<evidence type="ECO:0000259" key="5">
    <source>
        <dbReference type="SMART" id="SM00642"/>
    </source>
</evidence>
<dbReference type="InterPro" id="IPR017853">
    <property type="entry name" value="GH"/>
</dbReference>
<feature type="region of interest" description="Disordered" evidence="3">
    <location>
        <begin position="141"/>
        <end position="163"/>
    </location>
</feature>
<dbReference type="EMBL" id="JADIMH010000051">
    <property type="protein sequence ID" value="MBO8467729.1"/>
    <property type="molecule type" value="Genomic_DNA"/>
</dbReference>
<gene>
    <name evidence="6" type="ORF">IAB99_08225</name>
</gene>
<dbReference type="CDD" id="cd11340">
    <property type="entry name" value="AmyAc_bac_CMD_like_3"/>
    <property type="match status" value="1"/>
</dbReference>
<evidence type="ECO:0000256" key="4">
    <source>
        <dbReference type="SAM" id="SignalP"/>
    </source>
</evidence>
<dbReference type="GO" id="GO:0005975">
    <property type="term" value="P:carbohydrate metabolic process"/>
    <property type="evidence" value="ECO:0007669"/>
    <property type="project" value="InterPro"/>
</dbReference>
<evidence type="ECO:0000256" key="2">
    <source>
        <dbReference type="ARBA" id="ARBA00023295"/>
    </source>
</evidence>
<evidence type="ECO:0000256" key="1">
    <source>
        <dbReference type="ARBA" id="ARBA00022801"/>
    </source>
</evidence>
<accession>A0A9D9I829</accession>
<sequence length="632" mass="71499">MKRNMVLAAAALFAAMTLQAKVQHATSDQVVRVEPPCWWTGMKTSLQLMVQGPGISGYDVSIQGKDGVSITGVHKADNPDFIFVDVAVSGTAVAGEYDLVFEKGKDKFRYTYTLGTKSSGQRESFSTSDVIYLIVPDRFANGDPSNDSTPDTDEKAAREEPFGRHGGDIRGIIDHLDYIADLGATAIWMTPLLKDNARWGSYHGYACADYYNIDSRFGDNALYKEMVSKAHEKGIKVIMDIVTNHCGTEHWWMQDMPFDDWVHKNDPYMGSNHMFTLAIDPNASASDRKIMEEGWFAQSMPDMNLDNPYLLKYFQQWAIWWIEYSGLDGFRVDTYFYNEKIPMSYWCKAVMDEYPWFNIVGENWNTNPDMVAYWQSGKENPDGFDSHLPSIMDFPLREAVNGALASSGEGHWHGGDISAVYNTIARDFQYHDLNRMLLFWSNHDTPRLGDVVGGNYAKMKLAFAMLSTIRGIPQMFYGDEMMFSTGTSRRDDGRLRMDFPGGWEGDTLNLFTEEGRQKAQSDSLYRGAADLHDYVRTLLNWRKGKEVIHSGKTLHFIPQNNTYAYFRYNDTDIVFVYINNSDTDANVTWSRFSEITEGLGEGRNVITGEPVTVSDDTLVPANSALIVEFTGK</sequence>